<dbReference type="NCBIfam" id="TIGR00884">
    <property type="entry name" value="guaA_Cterm"/>
    <property type="match status" value="1"/>
</dbReference>
<dbReference type="InterPro" id="IPR014729">
    <property type="entry name" value="Rossmann-like_a/b/a_fold"/>
</dbReference>
<evidence type="ECO:0000256" key="2">
    <source>
        <dbReference type="ARBA" id="ARBA00005153"/>
    </source>
</evidence>
<dbReference type="SUPFAM" id="SSF54810">
    <property type="entry name" value="GMP synthetase C-terminal dimerisation domain"/>
    <property type="match status" value="1"/>
</dbReference>
<dbReference type="NCBIfam" id="TIGR00888">
    <property type="entry name" value="guaA_Nterm"/>
    <property type="match status" value="1"/>
</dbReference>
<dbReference type="Gene3D" id="3.40.50.880">
    <property type="match status" value="1"/>
</dbReference>
<keyword evidence="7 9" id="KW-0067">ATP-binding</keyword>
<feature type="active site" description="Nucleophile" evidence="9">
    <location>
        <position position="82"/>
    </location>
</feature>
<dbReference type="EC" id="6.3.5.2" evidence="9"/>
<dbReference type="SUPFAM" id="SSF52317">
    <property type="entry name" value="Class I glutamine amidotransferase-like"/>
    <property type="match status" value="1"/>
</dbReference>
<dbReference type="AlphaFoldDB" id="A0A8J6I3S6"/>
<evidence type="ECO:0000256" key="9">
    <source>
        <dbReference type="HAMAP-Rule" id="MF_00344"/>
    </source>
</evidence>
<comment type="subunit">
    <text evidence="9">Homodimer.</text>
</comment>
<dbReference type="CDD" id="cd01742">
    <property type="entry name" value="GATase1_GMP_Synthase"/>
    <property type="match status" value="1"/>
</dbReference>
<dbReference type="InterPro" id="IPR004739">
    <property type="entry name" value="GMP_synth_GATase"/>
</dbReference>
<keyword evidence="5 9" id="KW-0332">GMP biosynthesis</keyword>
<evidence type="ECO:0000256" key="10">
    <source>
        <dbReference type="PROSITE-ProRule" id="PRU00886"/>
    </source>
</evidence>
<dbReference type="InterPro" id="IPR001674">
    <property type="entry name" value="GMP_synth_C"/>
</dbReference>
<evidence type="ECO:0000256" key="7">
    <source>
        <dbReference type="ARBA" id="ARBA00022840"/>
    </source>
</evidence>
<feature type="active site" evidence="9">
    <location>
        <position position="169"/>
    </location>
</feature>
<evidence type="ECO:0000256" key="1">
    <source>
        <dbReference type="ARBA" id="ARBA00002332"/>
    </source>
</evidence>
<dbReference type="InterPro" id="IPR022310">
    <property type="entry name" value="NAD/GMP_synthase"/>
</dbReference>
<keyword evidence="3 9" id="KW-0436">Ligase</keyword>
<feature type="active site" evidence="9">
    <location>
        <position position="171"/>
    </location>
</feature>
<reference evidence="12" key="1">
    <citation type="submission" date="2020-06" db="EMBL/GenBank/DDBJ databases">
        <title>Novel chitinolytic bacterium.</title>
        <authorList>
            <person name="Ungkulpasvich U."/>
            <person name="Kosugi A."/>
            <person name="Uke A."/>
        </authorList>
    </citation>
    <scope>NUCLEOTIDE SEQUENCE</scope>
    <source>
        <strain evidence="12">UUS1-1</strain>
    </source>
</reference>
<proteinExistence type="inferred from homology"/>
<name>A0A8J6I3S6_9FIRM</name>
<dbReference type="Pfam" id="PF00958">
    <property type="entry name" value="GMP_synt_C"/>
    <property type="match status" value="1"/>
</dbReference>
<dbReference type="Pfam" id="PF02540">
    <property type="entry name" value="NAD_synthase"/>
    <property type="match status" value="1"/>
</dbReference>
<evidence type="ECO:0000256" key="6">
    <source>
        <dbReference type="ARBA" id="ARBA00022755"/>
    </source>
</evidence>
<dbReference type="CDD" id="cd01997">
    <property type="entry name" value="GMP_synthase_C"/>
    <property type="match status" value="1"/>
</dbReference>
<dbReference type="PROSITE" id="PS51273">
    <property type="entry name" value="GATASE_TYPE_1"/>
    <property type="match status" value="1"/>
</dbReference>
<feature type="domain" description="GMPS ATP-PPase" evidence="11">
    <location>
        <begin position="196"/>
        <end position="386"/>
    </location>
</feature>
<dbReference type="PANTHER" id="PTHR11922">
    <property type="entry name" value="GMP SYNTHASE-RELATED"/>
    <property type="match status" value="1"/>
</dbReference>
<dbReference type="UniPathway" id="UPA00189">
    <property type="reaction ID" value="UER00296"/>
</dbReference>
<dbReference type="InterPro" id="IPR025777">
    <property type="entry name" value="GMPS_ATP_PPase_dom"/>
</dbReference>
<dbReference type="SUPFAM" id="SSF52402">
    <property type="entry name" value="Adenine nucleotide alpha hydrolases-like"/>
    <property type="match status" value="1"/>
</dbReference>
<evidence type="ECO:0000313" key="12">
    <source>
        <dbReference type="EMBL" id="MBA2133949.1"/>
    </source>
</evidence>
<accession>A0A8J6I3S6</accession>
<evidence type="ECO:0000256" key="8">
    <source>
        <dbReference type="ARBA" id="ARBA00022962"/>
    </source>
</evidence>
<dbReference type="EMBL" id="JAAKDE010000029">
    <property type="protein sequence ID" value="MBA2133949.1"/>
    <property type="molecule type" value="Genomic_DNA"/>
</dbReference>
<dbReference type="InterPro" id="IPR029062">
    <property type="entry name" value="Class_I_gatase-like"/>
</dbReference>
<dbReference type="Pfam" id="PF00117">
    <property type="entry name" value="GATase"/>
    <property type="match status" value="1"/>
</dbReference>
<dbReference type="FunFam" id="3.40.50.620:FF:000001">
    <property type="entry name" value="GMP synthase [glutamine-hydrolyzing]"/>
    <property type="match status" value="1"/>
</dbReference>
<keyword evidence="8 9" id="KW-0315">Glutamine amidotransferase</keyword>
<evidence type="ECO:0000256" key="4">
    <source>
        <dbReference type="ARBA" id="ARBA00022741"/>
    </source>
</evidence>
<dbReference type="GO" id="GO:0003921">
    <property type="term" value="F:GMP synthase activity"/>
    <property type="evidence" value="ECO:0007669"/>
    <property type="project" value="InterPro"/>
</dbReference>
<evidence type="ECO:0000256" key="5">
    <source>
        <dbReference type="ARBA" id="ARBA00022749"/>
    </source>
</evidence>
<dbReference type="PRINTS" id="PR00096">
    <property type="entry name" value="GATASE"/>
</dbReference>
<dbReference type="InterPro" id="IPR017926">
    <property type="entry name" value="GATASE"/>
</dbReference>
<sequence length="511" mass="57100">MTQELVLILDFGGQYTQLIARRIRELQVYCEIVPYNATYEQIQKINPRALIFSGGARSVYEPGAPAVDPRLYQMGLPILGICYGMQLMAKDLGGVVEATEKREYGKTALLVKEENQLFAGLPQEMTVWMSHGDLVKEVPPGFTVTATTDNTPIAAMGNPEANLYAVQFHPEVVHTTQGKVLLANFLFKVAALSGTWTMESFIENTVAQIRQTVGENEQAVCALSGGVDSSVAAVLVHQAIGDRLTCIFVDHGLLRKNEAEQVMATLTRIFKMKIIKVDAAEEFLEKLAGVRDPEQKRKIIGAEFIRVFEREAAKLGKIDYLVQGTVYPDVIESGTATASVIKSHHNVGGLPEDLQFKLIEPLKFLFKDEVRRLGSELRIPEELLWRHPFPGPGLAIRILGEVTREKLAILREADAIFIEEIKKAGLYREIWQAFPVLLDLRTVGVMGDQRTYAYPIALRAITSDDGMTADWYRFPHEVLARIANRIVNEVPHVNRVVYDVTTKPPATIEWE</sequence>
<evidence type="ECO:0000256" key="3">
    <source>
        <dbReference type="ARBA" id="ARBA00022598"/>
    </source>
</evidence>
<evidence type="ECO:0000259" key="11">
    <source>
        <dbReference type="PROSITE" id="PS51553"/>
    </source>
</evidence>
<gene>
    <name evidence="9 12" type="primary">guaA</name>
    <name evidence="12" type="ORF">G5B42_10445</name>
</gene>
<organism evidence="12 13">
    <name type="scientific">Capillibacterium thermochitinicola</name>
    <dbReference type="NCBI Taxonomy" id="2699427"/>
    <lineage>
        <taxon>Bacteria</taxon>
        <taxon>Bacillati</taxon>
        <taxon>Bacillota</taxon>
        <taxon>Capillibacterium</taxon>
    </lineage>
</organism>
<comment type="caution">
    <text evidence="12">The sequence shown here is derived from an EMBL/GenBank/DDBJ whole genome shotgun (WGS) entry which is preliminary data.</text>
</comment>
<feature type="binding site" evidence="10">
    <location>
        <begin position="224"/>
        <end position="230"/>
    </location>
    <ligand>
        <name>ATP</name>
        <dbReference type="ChEBI" id="CHEBI:30616"/>
    </ligand>
</feature>
<dbReference type="NCBIfam" id="NF000848">
    <property type="entry name" value="PRK00074.1"/>
    <property type="match status" value="1"/>
</dbReference>
<dbReference type="PANTHER" id="PTHR11922:SF2">
    <property type="entry name" value="GMP SYNTHASE [GLUTAMINE-HYDROLYZING]"/>
    <property type="match status" value="1"/>
</dbReference>
<dbReference type="GO" id="GO:0005829">
    <property type="term" value="C:cytosol"/>
    <property type="evidence" value="ECO:0007669"/>
    <property type="project" value="TreeGrafter"/>
</dbReference>
<dbReference type="Gene3D" id="3.30.300.10">
    <property type="match status" value="1"/>
</dbReference>
<dbReference type="Proteomes" id="UP000657177">
    <property type="component" value="Unassembled WGS sequence"/>
</dbReference>
<comment type="function">
    <text evidence="1 9">Catalyzes the synthesis of GMP from XMP.</text>
</comment>
<dbReference type="InterPro" id="IPR022955">
    <property type="entry name" value="GMP_synthase"/>
</dbReference>
<dbReference type="FunFam" id="3.40.50.880:FF:000001">
    <property type="entry name" value="GMP synthase [glutamine-hydrolyzing]"/>
    <property type="match status" value="1"/>
</dbReference>
<keyword evidence="4 9" id="KW-0547">Nucleotide-binding</keyword>
<comment type="pathway">
    <text evidence="2 9">Purine metabolism; GMP biosynthesis; GMP from XMP (L-Gln route): step 1/1.</text>
</comment>
<comment type="catalytic activity">
    <reaction evidence="9">
        <text>XMP + L-glutamine + ATP + H2O = GMP + L-glutamate + AMP + diphosphate + 2 H(+)</text>
        <dbReference type="Rhea" id="RHEA:11680"/>
        <dbReference type="ChEBI" id="CHEBI:15377"/>
        <dbReference type="ChEBI" id="CHEBI:15378"/>
        <dbReference type="ChEBI" id="CHEBI:29985"/>
        <dbReference type="ChEBI" id="CHEBI:30616"/>
        <dbReference type="ChEBI" id="CHEBI:33019"/>
        <dbReference type="ChEBI" id="CHEBI:57464"/>
        <dbReference type="ChEBI" id="CHEBI:58115"/>
        <dbReference type="ChEBI" id="CHEBI:58359"/>
        <dbReference type="ChEBI" id="CHEBI:456215"/>
        <dbReference type="EC" id="6.3.5.2"/>
    </reaction>
</comment>
<dbReference type="FunFam" id="3.30.300.10:FF:000002">
    <property type="entry name" value="GMP synthase [glutamine-hydrolyzing]"/>
    <property type="match status" value="1"/>
</dbReference>
<keyword evidence="13" id="KW-1185">Reference proteome</keyword>
<dbReference type="RefSeq" id="WP_181340418.1">
    <property type="nucleotide sequence ID" value="NZ_JAAKDE010000029.1"/>
</dbReference>
<dbReference type="GO" id="GO:0005524">
    <property type="term" value="F:ATP binding"/>
    <property type="evidence" value="ECO:0007669"/>
    <property type="project" value="UniProtKB-UniRule"/>
</dbReference>
<dbReference type="HAMAP" id="MF_00344">
    <property type="entry name" value="GMP_synthase"/>
    <property type="match status" value="1"/>
</dbReference>
<dbReference type="PROSITE" id="PS51553">
    <property type="entry name" value="GMPS_ATP_PPASE"/>
    <property type="match status" value="1"/>
</dbReference>
<evidence type="ECO:0000313" key="13">
    <source>
        <dbReference type="Proteomes" id="UP000657177"/>
    </source>
</evidence>
<dbReference type="Gene3D" id="3.40.50.620">
    <property type="entry name" value="HUPs"/>
    <property type="match status" value="1"/>
</dbReference>
<keyword evidence="6 9" id="KW-0658">Purine biosynthesis</keyword>
<protein>
    <recommendedName>
        <fullName evidence="9">GMP synthase [glutamine-hydrolyzing]</fullName>
        <ecNumber evidence="9">6.3.5.2</ecNumber>
    </recommendedName>
    <alternativeName>
        <fullName evidence="9">GMP synthetase</fullName>
    </alternativeName>
    <alternativeName>
        <fullName evidence="9">Glutamine amidotransferase</fullName>
    </alternativeName>
</protein>